<sequence>MSVYNSLWALGVLSLAVTSHAQSFVGPVSDLYVVNKVIAPDGFNRSAVLVDGQFPAPLIKANKGDNFRLNVHDFLDDTSMQRALTIHWHGLFQHHTNWADGVAFVTQCPVVPGNSFQYDFTAPGQTGTFWYHSHYSDQYCDGLRGPLVIYDPNDPYKHMYDVDDESTVITISDWNHLPTPQLPQFPITINSTLINGKGRYPGGPQSDLAVITVEKGKRYRMRLVSISCDPNFIVWIDGHSMTVIEADGELHEPVTVGAIPIFAGQRYSFILDANQPVGNYWIWSQTGPGAPGVLGASGGINSAILRYIGAKDSEPTANITTPQNLLNETQLHPRTSPAAPGKPIRGGADVNINLPINLVAGADSTPTVPTGNFSVNNVTYDSPTVPVLLQILNGAQAQKLLPPGSVYSLPANKVIELSFPMLNTAGGPHPLHLHGHSFSVVRSAGTGPNDYNYVNPPRRDVVSSGNSASDNVTIRFETDNPGPWILHCHIDYHLASGFAVVFAEEVPQTPLDEFPIPLDWAGLCPEYYHFNATSTEPCTGNQCAKLAPPPQPNGTQLLPNPQPTAASVLSVTGSATQYISGSGTQSATVASSPSQT</sequence>
<dbReference type="Gene3D" id="2.60.40.420">
    <property type="entry name" value="Cupredoxins - blue copper proteins"/>
    <property type="match status" value="3"/>
</dbReference>
<keyword evidence="12" id="KW-1185">Reference proteome</keyword>
<dbReference type="InterPro" id="IPR045087">
    <property type="entry name" value="Cu-oxidase_fam"/>
</dbReference>
<evidence type="ECO:0000256" key="1">
    <source>
        <dbReference type="ARBA" id="ARBA00010609"/>
    </source>
</evidence>
<dbReference type="PROSITE" id="PS00079">
    <property type="entry name" value="MULTICOPPER_OXIDASE1"/>
    <property type="match status" value="1"/>
</dbReference>
<dbReference type="InterPro" id="IPR033138">
    <property type="entry name" value="Cu_oxidase_CS"/>
</dbReference>
<name>A0A5C3MP28_9AGAM</name>
<keyword evidence="3" id="KW-0560">Oxidoreductase</keyword>
<feature type="domain" description="Plastocyanin-like" evidence="8">
    <location>
        <begin position="165"/>
        <end position="310"/>
    </location>
</feature>
<keyword evidence="4" id="KW-0186">Copper</keyword>
<proteinExistence type="inferred from homology"/>
<evidence type="ECO:0000256" key="6">
    <source>
        <dbReference type="ARBA" id="ARBA00023180"/>
    </source>
</evidence>
<feature type="chain" id="PRO_5022989588" evidence="7">
    <location>
        <begin position="22"/>
        <end position="596"/>
    </location>
</feature>
<dbReference type="Proteomes" id="UP000305948">
    <property type="component" value="Unassembled WGS sequence"/>
</dbReference>
<organism evidence="11 12">
    <name type="scientific">Heliocybe sulcata</name>
    <dbReference type="NCBI Taxonomy" id="5364"/>
    <lineage>
        <taxon>Eukaryota</taxon>
        <taxon>Fungi</taxon>
        <taxon>Dikarya</taxon>
        <taxon>Basidiomycota</taxon>
        <taxon>Agaricomycotina</taxon>
        <taxon>Agaricomycetes</taxon>
        <taxon>Gloeophyllales</taxon>
        <taxon>Gloeophyllaceae</taxon>
        <taxon>Heliocybe</taxon>
    </lineage>
</organism>
<dbReference type="PANTHER" id="PTHR11709:SF511">
    <property type="entry name" value="LACCASE"/>
    <property type="match status" value="1"/>
</dbReference>
<evidence type="ECO:0000313" key="11">
    <source>
        <dbReference type="EMBL" id="TFK45808.1"/>
    </source>
</evidence>
<evidence type="ECO:0000256" key="7">
    <source>
        <dbReference type="SAM" id="SignalP"/>
    </source>
</evidence>
<keyword evidence="6" id="KW-0325">Glycoprotein</keyword>
<dbReference type="SUPFAM" id="SSF49503">
    <property type="entry name" value="Cupredoxins"/>
    <property type="match status" value="3"/>
</dbReference>
<dbReference type="STRING" id="5364.A0A5C3MP28"/>
<dbReference type="PANTHER" id="PTHR11709">
    <property type="entry name" value="MULTI-COPPER OXIDASE"/>
    <property type="match status" value="1"/>
</dbReference>
<dbReference type="AlphaFoldDB" id="A0A5C3MP28"/>
<evidence type="ECO:0000259" key="9">
    <source>
        <dbReference type="Pfam" id="PF07731"/>
    </source>
</evidence>
<evidence type="ECO:0000259" key="10">
    <source>
        <dbReference type="Pfam" id="PF07732"/>
    </source>
</evidence>
<keyword evidence="5" id="KW-1015">Disulfide bond</keyword>
<accession>A0A5C3MP28</accession>
<reference evidence="11 12" key="1">
    <citation type="journal article" date="2019" name="Nat. Ecol. Evol.">
        <title>Megaphylogeny resolves global patterns of mushroom evolution.</title>
        <authorList>
            <person name="Varga T."/>
            <person name="Krizsan K."/>
            <person name="Foldi C."/>
            <person name="Dima B."/>
            <person name="Sanchez-Garcia M."/>
            <person name="Sanchez-Ramirez S."/>
            <person name="Szollosi G.J."/>
            <person name="Szarkandi J.G."/>
            <person name="Papp V."/>
            <person name="Albert L."/>
            <person name="Andreopoulos W."/>
            <person name="Angelini C."/>
            <person name="Antonin V."/>
            <person name="Barry K.W."/>
            <person name="Bougher N.L."/>
            <person name="Buchanan P."/>
            <person name="Buyck B."/>
            <person name="Bense V."/>
            <person name="Catcheside P."/>
            <person name="Chovatia M."/>
            <person name="Cooper J."/>
            <person name="Damon W."/>
            <person name="Desjardin D."/>
            <person name="Finy P."/>
            <person name="Geml J."/>
            <person name="Haridas S."/>
            <person name="Hughes K."/>
            <person name="Justo A."/>
            <person name="Karasinski D."/>
            <person name="Kautmanova I."/>
            <person name="Kiss B."/>
            <person name="Kocsube S."/>
            <person name="Kotiranta H."/>
            <person name="LaButti K.M."/>
            <person name="Lechner B.E."/>
            <person name="Liimatainen K."/>
            <person name="Lipzen A."/>
            <person name="Lukacs Z."/>
            <person name="Mihaltcheva S."/>
            <person name="Morgado L.N."/>
            <person name="Niskanen T."/>
            <person name="Noordeloos M.E."/>
            <person name="Ohm R.A."/>
            <person name="Ortiz-Santana B."/>
            <person name="Ovrebo C."/>
            <person name="Racz N."/>
            <person name="Riley R."/>
            <person name="Savchenko A."/>
            <person name="Shiryaev A."/>
            <person name="Soop K."/>
            <person name="Spirin V."/>
            <person name="Szebenyi C."/>
            <person name="Tomsovsky M."/>
            <person name="Tulloss R.E."/>
            <person name="Uehling J."/>
            <person name="Grigoriev I.V."/>
            <person name="Vagvolgyi C."/>
            <person name="Papp T."/>
            <person name="Martin F.M."/>
            <person name="Miettinen O."/>
            <person name="Hibbett D.S."/>
            <person name="Nagy L.G."/>
        </authorList>
    </citation>
    <scope>NUCLEOTIDE SEQUENCE [LARGE SCALE GENOMIC DNA]</scope>
    <source>
        <strain evidence="11 12">OMC1185</strain>
    </source>
</reference>
<evidence type="ECO:0000256" key="5">
    <source>
        <dbReference type="ARBA" id="ARBA00023157"/>
    </source>
</evidence>
<dbReference type="InterPro" id="IPR011706">
    <property type="entry name" value="Cu-oxidase_C"/>
</dbReference>
<protein>
    <submittedName>
        <fullName evidence="11">Cu-oxidase-domain-containing protein</fullName>
    </submittedName>
</protein>
<dbReference type="InterPro" id="IPR001117">
    <property type="entry name" value="Cu-oxidase_2nd"/>
</dbReference>
<dbReference type="CDD" id="cd13856">
    <property type="entry name" value="CuRO_1_Tv-LCC_like"/>
    <property type="match status" value="1"/>
</dbReference>
<dbReference type="InterPro" id="IPR008972">
    <property type="entry name" value="Cupredoxin"/>
</dbReference>
<dbReference type="GO" id="GO:0005507">
    <property type="term" value="F:copper ion binding"/>
    <property type="evidence" value="ECO:0007669"/>
    <property type="project" value="InterPro"/>
</dbReference>
<feature type="signal peptide" evidence="7">
    <location>
        <begin position="1"/>
        <end position="21"/>
    </location>
</feature>
<evidence type="ECO:0000259" key="8">
    <source>
        <dbReference type="Pfam" id="PF00394"/>
    </source>
</evidence>
<gene>
    <name evidence="11" type="ORF">OE88DRAFT_1082048</name>
</gene>
<dbReference type="OrthoDB" id="2121828at2759"/>
<keyword evidence="2" id="KW-0479">Metal-binding</keyword>
<dbReference type="Pfam" id="PF00394">
    <property type="entry name" value="Cu-oxidase"/>
    <property type="match status" value="1"/>
</dbReference>
<dbReference type="GO" id="GO:0016491">
    <property type="term" value="F:oxidoreductase activity"/>
    <property type="evidence" value="ECO:0007669"/>
    <property type="project" value="UniProtKB-KW"/>
</dbReference>
<dbReference type="Pfam" id="PF07732">
    <property type="entry name" value="Cu-oxidase_3"/>
    <property type="match status" value="1"/>
</dbReference>
<evidence type="ECO:0000256" key="4">
    <source>
        <dbReference type="ARBA" id="ARBA00023008"/>
    </source>
</evidence>
<dbReference type="Pfam" id="PF07731">
    <property type="entry name" value="Cu-oxidase_2"/>
    <property type="match status" value="1"/>
</dbReference>
<dbReference type="CDD" id="cd13903">
    <property type="entry name" value="CuRO_3_Tv-LCC_like"/>
    <property type="match status" value="1"/>
</dbReference>
<dbReference type="InterPro" id="IPR011707">
    <property type="entry name" value="Cu-oxidase-like_N"/>
</dbReference>
<evidence type="ECO:0000256" key="3">
    <source>
        <dbReference type="ARBA" id="ARBA00023002"/>
    </source>
</evidence>
<evidence type="ECO:0000313" key="12">
    <source>
        <dbReference type="Proteomes" id="UP000305948"/>
    </source>
</evidence>
<comment type="similarity">
    <text evidence="1">Belongs to the multicopper oxidase family.</text>
</comment>
<feature type="domain" description="Plastocyanin-like" evidence="10">
    <location>
        <begin position="37"/>
        <end position="153"/>
    </location>
</feature>
<dbReference type="FunFam" id="2.60.40.420:FF:000045">
    <property type="entry name" value="Laccase 2"/>
    <property type="match status" value="1"/>
</dbReference>
<feature type="domain" description="Plastocyanin-like" evidence="9">
    <location>
        <begin position="382"/>
        <end position="505"/>
    </location>
</feature>
<keyword evidence="7" id="KW-0732">Signal</keyword>
<dbReference type="EMBL" id="ML213536">
    <property type="protein sequence ID" value="TFK45808.1"/>
    <property type="molecule type" value="Genomic_DNA"/>
</dbReference>
<evidence type="ECO:0000256" key="2">
    <source>
        <dbReference type="ARBA" id="ARBA00022723"/>
    </source>
</evidence>